<reference evidence="2 3" key="1">
    <citation type="journal article" date="2011" name="Int. J. Syst. Evol. Microbiol.">
        <title>Ochrobactrum pecoris sp. nov., isolated from farm animals.</title>
        <authorList>
            <person name="Kampfer P."/>
            <person name="Huber B."/>
            <person name="Busse H.J."/>
            <person name="Scholz H.C."/>
            <person name="Tomaso H."/>
            <person name="Hotzel H."/>
            <person name="Melzer F."/>
        </authorList>
    </citation>
    <scope>NUCLEOTIDE SEQUENCE [LARGE SCALE GENOMIC DNA]</scope>
    <source>
        <strain evidence="2 3">08RB2639</strain>
    </source>
</reference>
<dbReference type="Proteomes" id="UP000313390">
    <property type="component" value="Unassembled WGS sequence"/>
</dbReference>
<keyword evidence="4" id="KW-1185">Reference proteome</keyword>
<reference evidence="1 4" key="3">
    <citation type="submission" date="2020-08" db="EMBL/GenBank/DDBJ databases">
        <title>Genomic Encyclopedia of Type Strains, Phase IV (KMG-IV): sequencing the most valuable type-strain genomes for metagenomic binning, comparative biology and taxonomic classification.</title>
        <authorList>
            <person name="Goeker M."/>
        </authorList>
    </citation>
    <scope>NUCLEOTIDE SEQUENCE [LARGE SCALE GENOMIC DNA]</scope>
    <source>
        <strain evidence="1 4">DSM 23868</strain>
    </source>
</reference>
<accession>A0A5C5CBM6</accession>
<dbReference type="RefSeq" id="WP_140023395.1">
    <property type="nucleotide sequence ID" value="NZ_JACIEX010000027.1"/>
</dbReference>
<dbReference type="EMBL" id="JACIEX010000027">
    <property type="protein sequence ID" value="MBB4096306.1"/>
    <property type="molecule type" value="Genomic_DNA"/>
</dbReference>
<gene>
    <name evidence="2" type="ORF">FIB18_24035</name>
    <name evidence="1" type="ORF">GGQ79_004866</name>
</gene>
<dbReference type="OrthoDB" id="9810432at2"/>
<dbReference type="AlphaFoldDB" id="A0A5C5CBM6"/>
<reference evidence="2" key="2">
    <citation type="submission" date="2019-06" db="EMBL/GenBank/DDBJ databases">
        <authorList>
            <person name="Hu M."/>
        </authorList>
    </citation>
    <scope>NUCLEOTIDE SEQUENCE</scope>
    <source>
        <strain evidence="2">08RB2639</strain>
    </source>
</reference>
<protein>
    <submittedName>
        <fullName evidence="2">DUF2840 domain-containing protein</fullName>
    </submittedName>
</protein>
<proteinExistence type="predicted"/>
<evidence type="ECO:0000313" key="2">
    <source>
        <dbReference type="EMBL" id="TNV08670.1"/>
    </source>
</evidence>
<comment type="caution">
    <text evidence="2">The sequence shown here is derived from an EMBL/GenBank/DDBJ whole genome shotgun (WGS) entry which is preliminary data.</text>
</comment>
<organism evidence="2 3">
    <name type="scientific">Brucella pecoris</name>
    <dbReference type="NCBI Taxonomy" id="867683"/>
    <lineage>
        <taxon>Bacteria</taxon>
        <taxon>Pseudomonadati</taxon>
        <taxon>Pseudomonadota</taxon>
        <taxon>Alphaproteobacteria</taxon>
        <taxon>Hyphomicrobiales</taxon>
        <taxon>Brucellaceae</taxon>
        <taxon>Brucella/Ochrobactrum group</taxon>
        <taxon>Brucella</taxon>
    </lineage>
</organism>
<evidence type="ECO:0000313" key="1">
    <source>
        <dbReference type="EMBL" id="MBB4096306.1"/>
    </source>
</evidence>
<dbReference type="EMBL" id="VEWK01000030">
    <property type="protein sequence ID" value="TNV08670.1"/>
    <property type="molecule type" value="Genomic_DNA"/>
</dbReference>
<evidence type="ECO:0000313" key="4">
    <source>
        <dbReference type="Proteomes" id="UP000553980"/>
    </source>
</evidence>
<dbReference type="InterPro" id="IPR021263">
    <property type="entry name" value="DUF2840"/>
</dbReference>
<dbReference type="Pfam" id="PF11000">
    <property type="entry name" value="DUF2840"/>
    <property type="match status" value="1"/>
</dbReference>
<name>A0A5C5CBM6_9HYPH</name>
<sequence length="183" mass="21252">MNADAPFPDETGNKGRFKSLVLATTDIRPKPQLTHVELYFLRKQVEHWIRFGHPVHDHRIDDKSRVVSFETNSIFAFVRWISNGYGTLISRIDIVRAVETGEPYQTLPFVTPGGDILLRIHGWPKVQQVLDVIDTIEKLGIDPANVSPDYWRHVHNRLTANQPFRPYSREQHKAWLKRKRVAP</sequence>
<evidence type="ECO:0000313" key="3">
    <source>
        <dbReference type="Proteomes" id="UP000313390"/>
    </source>
</evidence>
<dbReference type="Proteomes" id="UP000553980">
    <property type="component" value="Unassembled WGS sequence"/>
</dbReference>